<keyword evidence="2" id="KW-1185">Reference proteome</keyword>
<protein>
    <submittedName>
        <fullName evidence="1">Uncharacterized protein</fullName>
    </submittedName>
</protein>
<gene>
    <name evidence="1" type="ORF">PoB_007017500</name>
</gene>
<name>A0AAV4DI70_9GAST</name>
<dbReference type="AlphaFoldDB" id="A0AAV4DI70"/>
<dbReference type="Proteomes" id="UP000735302">
    <property type="component" value="Unassembled WGS sequence"/>
</dbReference>
<comment type="caution">
    <text evidence="1">The sequence shown here is derived from an EMBL/GenBank/DDBJ whole genome shotgun (WGS) entry which is preliminary data.</text>
</comment>
<dbReference type="EMBL" id="BLXT01007896">
    <property type="protein sequence ID" value="GFO43670.1"/>
    <property type="molecule type" value="Genomic_DNA"/>
</dbReference>
<accession>A0AAV4DI70</accession>
<evidence type="ECO:0000313" key="1">
    <source>
        <dbReference type="EMBL" id="GFO43670.1"/>
    </source>
</evidence>
<reference evidence="1 2" key="1">
    <citation type="journal article" date="2021" name="Elife">
        <title>Chloroplast acquisition without the gene transfer in kleptoplastic sea slugs, Plakobranchus ocellatus.</title>
        <authorList>
            <person name="Maeda T."/>
            <person name="Takahashi S."/>
            <person name="Yoshida T."/>
            <person name="Shimamura S."/>
            <person name="Takaki Y."/>
            <person name="Nagai Y."/>
            <person name="Toyoda A."/>
            <person name="Suzuki Y."/>
            <person name="Arimoto A."/>
            <person name="Ishii H."/>
            <person name="Satoh N."/>
            <person name="Nishiyama T."/>
            <person name="Hasebe M."/>
            <person name="Maruyama T."/>
            <person name="Minagawa J."/>
            <person name="Obokata J."/>
            <person name="Shigenobu S."/>
        </authorList>
    </citation>
    <scope>NUCLEOTIDE SEQUENCE [LARGE SCALE GENOMIC DNA]</scope>
</reference>
<sequence length="143" mass="15656">MSGTLSPLFESKNKSGNNRNDVIGISVKNKLNPSQGVATTIHGDDDDDHQSLIFICKALCVRTTANPENVIRVNSTISTATMKTQQGSILQRFIAALFDAPVRDSDMAVYDCYNMPDSTALPWALSLNFNFVSPTKLRISTML</sequence>
<organism evidence="1 2">
    <name type="scientific">Plakobranchus ocellatus</name>
    <dbReference type="NCBI Taxonomy" id="259542"/>
    <lineage>
        <taxon>Eukaryota</taxon>
        <taxon>Metazoa</taxon>
        <taxon>Spiralia</taxon>
        <taxon>Lophotrochozoa</taxon>
        <taxon>Mollusca</taxon>
        <taxon>Gastropoda</taxon>
        <taxon>Heterobranchia</taxon>
        <taxon>Euthyneura</taxon>
        <taxon>Panpulmonata</taxon>
        <taxon>Sacoglossa</taxon>
        <taxon>Placobranchoidea</taxon>
        <taxon>Plakobranchidae</taxon>
        <taxon>Plakobranchus</taxon>
    </lineage>
</organism>
<proteinExistence type="predicted"/>
<evidence type="ECO:0000313" key="2">
    <source>
        <dbReference type="Proteomes" id="UP000735302"/>
    </source>
</evidence>